<reference evidence="5" key="1">
    <citation type="submission" date="2016-09" db="EMBL/GenBank/DDBJ databases">
        <authorList>
            <person name="Gulvik C.A."/>
        </authorList>
    </citation>
    <scope>NUCLEOTIDE SEQUENCE [LARGE SCALE GENOMIC DNA]</scope>
    <source>
        <strain evidence="5">LMG 8895</strain>
    </source>
</reference>
<dbReference type="AlphaFoldDB" id="A0A1E5GCR9"/>
<comment type="subcellular location">
    <subcellularLocation>
        <location evidence="1">Cell surface</location>
    </subcellularLocation>
</comment>
<feature type="domain" description="Peptidase C51" evidence="2">
    <location>
        <begin position="236"/>
        <end position="316"/>
    </location>
</feature>
<dbReference type="Pfam" id="PF05257">
    <property type="entry name" value="CHAP"/>
    <property type="match status" value="1"/>
</dbReference>
<sequence length="339" mass="37832">MKLTKISIGGALLFCFLLLFLIIGGSSDSIPASGSDISASLPAAVLRWKDAVQKEAQKNEISEAVPYLLGIIMVESGGNAEKTPDIFQCSESQGWAPNTITDTQQSIEIGVKYFADMWKKYPDYDLLTICQAYNYGSGYLSFCERTYSLELAIAFSKKQSNGKTISYQNPVALALNYDYRYAYGNMFYSQLIKQYISIPSSGKNNSALVTAALKELSEGPHEGGNKYWLWYGFTGRVEWCAIFVSYCTSQAKLPMEKFAYCPTGINQFKANNQWVTKDNPQSGMIIFFDWDGDTVSDHVGIVEKVENNSVHTIEGNSENRIAKRIYEKKSDYILGYGSL</sequence>
<dbReference type="InterPro" id="IPR007921">
    <property type="entry name" value="CHAP_dom"/>
</dbReference>
<gene>
    <name evidence="4" type="ORF">BCR25_08480</name>
</gene>
<dbReference type="InterPro" id="IPR023346">
    <property type="entry name" value="Lysozyme-like_dom_sf"/>
</dbReference>
<dbReference type="SUPFAM" id="SSF53955">
    <property type="entry name" value="Lysozyme-like"/>
    <property type="match status" value="1"/>
</dbReference>
<dbReference type="CDD" id="cd16891">
    <property type="entry name" value="CwlT-like"/>
    <property type="match status" value="1"/>
</dbReference>
<dbReference type="Pfam" id="PF13702">
    <property type="entry name" value="Lysozyme_like"/>
    <property type="match status" value="1"/>
</dbReference>
<dbReference type="Gene3D" id="1.10.530.10">
    <property type="match status" value="1"/>
</dbReference>
<dbReference type="InterPro" id="IPR047194">
    <property type="entry name" value="CwlT-like_lysozyme"/>
</dbReference>
<feature type="domain" description="CwlT-like lysozyme" evidence="3">
    <location>
        <begin position="44"/>
        <end position="195"/>
    </location>
</feature>
<proteinExistence type="predicted"/>
<protein>
    <submittedName>
        <fullName evidence="4">Cell wall protein</fullName>
    </submittedName>
</protein>
<dbReference type="GO" id="GO:0009986">
    <property type="term" value="C:cell surface"/>
    <property type="evidence" value="ECO:0007669"/>
    <property type="project" value="UniProtKB-SubCell"/>
</dbReference>
<dbReference type="InterPro" id="IPR038765">
    <property type="entry name" value="Papain-like_cys_pep_sf"/>
</dbReference>
<dbReference type="Proteomes" id="UP000095094">
    <property type="component" value="Unassembled WGS sequence"/>
</dbReference>
<name>A0A1E5GCR9_9ENTE</name>
<comment type="caution">
    <text evidence="4">The sequence shown here is derived from an EMBL/GenBank/DDBJ whole genome shotgun (WGS) entry which is preliminary data.</text>
</comment>
<organism evidence="4 5">
    <name type="scientific">Enterococcus termitis</name>
    <dbReference type="NCBI Taxonomy" id="332950"/>
    <lineage>
        <taxon>Bacteria</taxon>
        <taxon>Bacillati</taxon>
        <taxon>Bacillota</taxon>
        <taxon>Bacilli</taxon>
        <taxon>Lactobacillales</taxon>
        <taxon>Enterococcaceae</taxon>
        <taxon>Enterococcus</taxon>
    </lineage>
</organism>
<evidence type="ECO:0000313" key="5">
    <source>
        <dbReference type="Proteomes" id="UP000095094"/>
    </source>
</evidence>
<dbReference type="EMBL" id="MIJY01000043">
    <property type="protein sequence ID" value="OEG10504.1"/>
    <property type="molecule type" value="Genomic_DNA"/>
</dbReference>
<dbReference type="RefSeq" id="WP_069664285.1">
    <property type="nucleotide sequence ID" value="NZ_JBHUJJ010000001.1"/>
</dbReference>
<evidence type="ECO:0000313" key="4">
    <source>
        <dbReference type="EMBL" id="OEG10504.1"/>
    </source>
</evidence>
<evidence type="ECO:0000259" key="2">
    <source>
        <dbReference type="Pfam" id="PF05257"/>
    </source>
</evidence>
<keyword evidence="5" id="KW-1185">Reference proteome</keyword>
<dbReference type="OrthoDB" id="1654978at2"/>
<accession>A0A1E5GCR9</accession>
<evidence type="ECO:0000259" key="3">
    <source>
        <dbReference type="Pfam" id="PF13702"/>
    </source>
</evidence>
<dbReference type="SUPFAM" id="SSF54001">
    <property type="entry name" value="Cysteine proteinases"/>
    <property type="match status" value="1"/>
</dbReference>
<dbReference type="Gene3D" id="3.90.1720.10">
    <property type="entry name" value="endopeptidase domain like (from Nostoc punctiforme)"/>
    <property type="match status" value="1"/>
</dbReference>
<evidence type="ECO:0000256" key="1">
    <source>
        <dbReference type="ARBA" id="ARBA00004241"/>
    </source>
</evidence>